<evidence type="ECO:0000256" key="1">
    <source>
        <dbReference type="ARBA" id="ARBA00010914"/>
    </source>
</evidence>
<evidence type="ECO:0000256" key="6">
    <source>
        <dbReference type="ARBA" id="ARBA00034078"/>
    </source>
</evidence>
<dbReference type="GO" id="GO:0051537">
    <property type="term" value="F:2 iron, 2 sulfur cluster binding"/>
    <property type="evidence" value="ECO:0007669"/>
    <property type="project" value="UniProtKB-KW"/>
</dbReference>
<evidence type="ECO:0000256" key="2">
    <source>
        <dbReference type="ARBA" id="ARBA00022714"/>
    </source>
</evidence>
<comment type="cofactor">
    <cofactor evidence="6">
        <name>[2Fe-2S] cluster</name>
        <dbReference type="ChEBI" id="CHEBI:190135"/>
    </cofactor>
</comment>
<dbReference type="PROSITE" id="PS51085">
    <property type="entry name" value="2FE2S_FER_2"/>
    <property type="match status" value="1"/>
</dbReference>
<dbReference type="Proteomes" id="UP000030907">
    <property type="component" value="Plasmid pSfKp5.2"/>
</dbReference>
<gene>
    <name evidence="8" type="ORF">SKP52_24465</name>
</gene>
<evidence type="ECO:0000313" key="9">
    <source>
        <dbReference type="Proteomes" id="UP000030907"/>
    </source>
</evidence>
<proteinExistence type="inferred from homology"/>
<keyword evidence="9" id="KW-1185">Reference proteome</keyword>
<dbReference type="KEGG" id="sphk:SKP52_24465"/>
<keyword evidence="5" id="KW-0411">Iron-sulfur</keyword>
<feature type="domain" description="2Fe-2S ferredoxin-type" evidence="7">
    <location>
        <begin position="2"/>
        <end position="107"/>
    </location>
</feature>
<keyword evidence="8" id="KW-0614">Plasmid</keyword>
<sequence length="108" mass="11526">MIKVTFVSADGTRRTVEIDEGLSAREAALFNSVPGIDGDCGGVCACATCHVHVDLAWMDRVGPPEEGGMESDLIQFAEGTTETSRLACQISMVPELDGLVLHLPELQH</sequence>
<dbReference type="AlphaFoldDB" id="A0A0A7PP34"/>
<dbReference type="Gene3D" id="3.10.20.30">
    <property type="match status" value="1"/>
</dbReference>
<reference evidence="8 9" key="1">
    <citation type="journal article" date="2015" name="Int. J. Syst. Evol. Microbiol.">
        <title>Description of Sphingopyxis fribergensis sp. nov. - a soil bacterium with the ability to degrade styrene and phenylacetic acid.</title>
        <authorList>
            <person name="Oelschlagel M."/>
            <person name="Ruckert C."/>
            <person name="Kalinowski J."/>
            <person name="Schmidt G."/>
            <person name="Schlomann M."/>
            <person name="Tischler D."/>
        </authorList>
    </citation>
    <scope>NUCLEOTIDE SEQUENCE [LARGE SCALE GENOMIC DNA]</scope>
    <source>
        <strain evidence="8 9">Kp5.2</strain>
        <plasmid evidence="8">pSfKp5.2</plasmid>
    </source>
</reference>
<comment type="similarity">
    <text evidence="1">Belongs to the adrenodoxin/putidaredoxin family.</text>
</comment>
<evidence type="ECO:0000256" key="4">
    <source>
        <dbReference type="ARBA" id="ARBA00023004"/>
    </source>
</evidence>
<dbReference type="GO" id="GO:0046872">
    <property type="term" value="F:metal ion binding"/>
    <property type="evidence" value="ECO:0007669"/>
    <property type="project" value="UniProtKB-KW"/>
</dbReference>
<protein>
    <submittedName>
        <fullName evidence="8">Ferredoxin, 2Fe-2S</fullName>
    </submittedName>
</protein>
<dbReference type="PANTHER" id="PTHR23426">
    <property type="entry name" value="FERREDOXIN/ADRENODOXIN"/>
    <property type="match status" value="1"/>
</dbReference>
<dbReference type="InterPro" id="IPR001055">
    <property type="entry name" value="Adrenodoxin-like"/>
</dbReference>
<dbReference type="GO" id="GO:0009055">
    <property type="term" value="F:electron transfer activity"/>
    <property type="evidence" value="ECO:0007669"/>
    <property type="project" value="TreeGrafter"/>
</dbReference>
<organism evidence="8 9">
    <name type="scientific">Sphingopyxis fribergensis</name>
    <dbReference type="NCBI Taxonomy" id="1515612"/>
    <lineage>
        <taxon>Bacteria</taxon>
        <taxon>Pseudomonadati</taxon>
        <taxon>Pseudomonadota</taxon>
        <taxon>Alphaproteobacteria</taxon>
        <taxon>Sphingomonadales</taxon>
        <taxon>Sphingomonadaceae</taxon>
        <taxon>Sphingopyxis</taxon>
    </lineage>
</organism>
<dbReference type="CDD" id="cd00207">
    <property type="entry name" value="fer2"/>
    <property type="match status" value="1"/>
</dbReference>
<geneLocation type="plasmid" evidence="8 9">
    <name>pSfKp5.2</name>
</geneLocation>
<evidence type="ECO:0000256" key="3">
    <source>
        <dbReference type="ARBA" id="ARBA00022723"/>
    </source>
</evidence>
<dbReference type="HOGENOM" id="CLU_082632_5_1_5"/>
<evidence type="ECO:0000313" key="8">
    <source>
        <dbReference type="EMBL" id="AJA11734.1"/>
    </source>
</evidence>
<dbReference type="SUPFAM" id="SSF54292">
    <property type="entry name" value="2Fe-2S ferredoxin-like"/>
    <property type="match status" value="1"/>
</dbReference>
<dbReference type="RefSeq" id="WP_040110207.1">
    <property type="nucleotide sequence ID" value="NZ_CP009123.1"/>
</dbReference>
<keyword evidence="4" id="KW-0408">Iron</keyword>
<dbReference type="InterPro" id="IPR001041">
    <property type="entry name" value="2Fe-2S_ferredoxin-type"/>
</dbReference>
<accession>A0A0A7PP34</accession>
<keyword evidence="3" id="KW-0479">Metal-binding</keyword>
<evidence type="ECO:0000259" key="7">
    <source>
        <dbReference type="PROSITE" id="PS51085"/>
    </source>
</evidence>
<dbReference type="PANTHER" id="PTHR23426:SF65">
    <property type="entry name" value="FERREDOXIN-2, MITOCHONDRIAL"/>
    <property type="match status" value="1"/>
</dbReference>
<name>A0A0A7PP34_9SPHN</name>
<dbReference type="EMBL" id="CP009123">
    <property type="protein sequence ID" value="AJA11734.1"/>
    <property type="molecule type" value="Genomic_DNA"/>
</dbReference>
<evidence type="ECO:0000256" key="5">
    <source>
        <dbReference type="ARBA" id="ARBA00023014"/>
    </source>
</evidence>
<dbReference type="InterPro" id="IPR036010">
    <property type="entry name" value="2Fe-2S_ferredoxin-like_sf"/>
</dbReference>
<dbReference type="GO" id="GO:0140647">
    <property type="term" value="P:P450-containing electron transport chain"/>
    <property type="evidence" value="ECO:0007669"/>
    <property type="project" value="InterPro"/>
</dbReference>
<dbReference type="Pfam" id="PF00111">
    <property type="entry name" value="Fer2"/>
    <property type="match status" value="1"/>
</dbReference>
<keyword evidence="2" id="KW-0001">2Fe-2S</keyword>
<dbReference type="InterPro" id="IPR012675">
    <property type="entry name" value="Beta-grasp_dom_sf"/>
</dbReference>
<dbReference type="OrthoDB" id="9799640at2"/>